<dbReference type="EMBL" id="CP046455">
    <property type="protein sequence ID" value="QGU08643.1"/>
    <property type="molecule type" value="Genomic_DNA"/>
</dbReference>
<dbReference type="GO" id="GO:0050660">
    <property type="term" value="F:flavin adenine dinucleotide binding"/>
    <property type="evidence" value="ECO:0007669"/>
    <property type="project" value="TreeGrafter"/>
</dbReference>
<dbReference type="PANTHER" id="PTHR43539">
    <property type="entry name" value="FLAVIN-BINDING MONOOXYGENASE-LIKE PROTEIN (AFU_ORTHOLOGUE AFUA_4G09220)"/>
    <property type="match status" value="1"/>
</dbReference>
<gene>
    <name evidence="2" type="primary">czcO4</name>
    <name evidence="2" type="ORF">COCCU_13765</name>
</gene>
<sequence length="333" mass="36415">MSGHNTHHEAIIIGGGQAGLAVSYYLRRAGVEFLLLDNQLAPGGAWRQYWPTLQLFSTPSFSSLPGMPMPSHPAAEYPPASHVVDYLSRYEQRYDFNIERPVNVNRVSWEAGIYTVHAGERTWTTPNLISATGIWSAPHTPSYPGSLTGTFWHAANYPGPETFRGTRVAVVGGANSGAQIAAELSEVAEVTWYTRGQPQWMPDEVDGRELFRRYSARALAAQRGETAPLEEANPGRIVMVPAVRQARDSGRLKATPMFESVDEVETDHLIWCTGFDPALGHLREVLEGRVPKHPGMHLLGYGDWNGVGSGTILGVGPFARAIAQAVKAQRSSE</sequence>
<dbReference type="RefSeq" id="WP_156232308.1">
    <property type="nucleotide sequence ID" value="NZ_CP046455.1"/>
</dbReference>
<dbReference type="GO" id="GO:0004497">
    <property type="term" value="F:monooxygenase activity"/>
    <property type="evidence" value="ECO:0007669"/>
    <property type="project" value="TreeGrafter"/>
</dbReference>
<evidence type="ECO:0000256" key="1">
    <source>
        <dbReference type="ARBA" id="ARBA00023002"/>
    </source>
</evidence>
<evidence type="ECO:0000313" key="3">
    <source>
        <dbReference type="Proteomes" id="UP000424462"/>
    </source>
</evidence>
<dbReference type="Gene3D" id="3.50.50.60">
    <property type="entry name" value="FAD/NAD(P)-binding domain"/>
    <property type="match status" value="1"/>
</dbReference>
<dbReference type="PRINTS" id="PR00368">
    <property type="entry name" value="FADPNR"/>
</dbReference>
<dbReference type="Pfam" id="PF13738">
    <property type="entry name" value="Pyr_redox_3"/>
    <property type="match status" value="1"/>
</dbReference>
<organism evidence="2 3">
    <name type="scientific">Corynebacterium occultum</name>
    <dbReference type="NCBI Taxonomy" id="2675219"/>
    <lineage>
        <taxon>Bacteria</taxon>
        <taxon>Bacillati</taxon>
        <taxon>Actinomycetota</taxon>
        <taxon>Actinomycetes</taxon>
        <taxon>Mycobacteriales</taxon>
        <taxon>Corynebacteriaceae</taxon>
        <taxon>Corynebacterium</taxon>
    </lineage>
</organism>
<proteinExistence type="predicted"/>
<dbReference type="EC" id="1.-.-.-" evidence="2"/>
<dbReference type="PRINTS" id="PR00469">
    <property type="entry name" value="PNDRDTASEII"/>
</dbReference>
<keyword evidence="3" id="KW-1185">Reference proteome</keyword>
<dbReference type="InterPro" id="IPR036188">
    <property type="entry name" value="FAD/NAD-bd_sf"/>
</dbReference>
<dbReference type="InterPro" id="IPR050982">
    <property type="entry name" value="Auxin_biosynth/cation_transpt"/>
</dbReference>
<dbReference type="PANTHER" id="PTHR43539:SF78">
    <property type="entry name" value="FLAVIN-CONTAINING MONOOXYGENASE"/>
    <property type="match status" value="1"/>
</dbReference>
<name>A0A6B8VWW9_9CORY</name>
<accession>A0A6B8VWW9</accession>
<dbReference type="AlphaFoldDB" id="A0A6B8VWW9"/>
<keyword evidence="1 2" id="KW-0560">Oxidoreductase</keyword>
<protein>
    <submittedName>
        <fullName evidence="2">Putative oxidoreductase CzcO</fullName>
        <ecNumber evidence="2">1.-.-.-</ecNumber>
    </submittedName>
</protein>
<evidence type="ECO:0000313" key="2">
    <source>
        <dbReference type="EMBL" id="QGU08643.1"/>
    </source>
</evidence>
<dbReference type="Proteomes" id="UP000424462">
    <property type="component" value="Chromosome"/>
</dbReference>
<dbReference type="KEGG" id="cok:COCCU_13765"/>
<dbReference type="SUPFAM" id="SSF51905">
    <property type="entry name" value="FAD/NAD(P)-binding domain"/>
    <property type="match status" value="1"/>
</dbReference>
<reference evidence="2 3" key="1">
    <citation type="submission" date="2019-11" db="EMBL/GenBank/DDBJ databases">
        <title>Complete genome sequence of Corynebacterium kalinowskii 1959, a novel Corynebacterium species isolated from soil of a small paddock in Vilsendorf, Germany.</title>
        <authorList>
            <person name="Schaffert L."/>
            <person name="Ruwe M."/>
            <person name="Milse J."/>
            <person name="Hanuschka K."/>
            <person name="Ortseifen V."/>
            <person name="Droste J."/>
            <person name="Brandt D."/>
            <person name="Schlueter L."/>
            <person name="Kutter Y."/>
            <person name="Vinke S."/>
            <person name="Viehoefer P."/>
            <person name="Jacob L."/>
            <person name="Luebke N.-C."/>
            <person name="Schulte-Berndt E."/>
            <person name="Hain C."/>
            <person name="Linder M."/>
            <person name="Schmidt P."/>
            <person name="Wollenschlaeger L."/>
            <person name="Luttermann T."/>
            <person name="Thieme E."/>
            <person name="Hassa J."/>
            <person name="Haak M."/>
            <person name="Wittchen M."/>
            <person name="Mentz A."/>
            <person name="Persicke M."/>
            <person name="Busche T."/>
            <person name="Ruckert C."/>
        </authorList>
    </citation>
    <scope>NUCLEOTIDE SEQUENCE [LARGE SCALE GENOMIC DNA]</scope>
    <source>
        <strain evidence="2 3">2039</strain>
    </source>
</reference>